<dbReference type="GO" id="GO:0010150">
    <property type="term" value="P:leaf senescence"/>
    <property type="evidence" value="ECO:0007669"/>
    <property type="project" value="UniProtKB-ARBA"/>
</dbReference>
<evidence type="ECO:0000313" key="2">
    <source>
        <dbReference type="EMBL" id="KAJ4950856.1"/>
    </source>
</evidence>
<gene>
    <name evidence="2" type="ORF">NE237_027688</name>
</gene>
<name>A0A9Q0GMZ8_9MAGN</name>
<accession>A0A9Q0GMZ8</accession>
<reference evidence="2" key="1">
    <citation type="journal article" date="2023" name="Plant J.">
        <title>The genome of the king protea, Protea cynaroides.</title>
        <authorList>
            <person name="Chang J."/>
            <person name="Duong T.A."/>
            <person name="Schoeman C."/>
            <person name="Ma X."/>
            <person name="Roodt D."/>
            <person name="Barker N."/>
            <person name="Li Z."/>
            <person name="Van de Peer Y."/>
            <person name="Mizrachi E."/>
        </authorList>
    </citation>
    <scope>NUCLEOTIDE SEQUENCE</scope>
    <source>
        <tissue evidence="2">Young leaves</tissue>
    </source>
</reference>
<evidence type="ECO:0000256" key="1">
    <source>
        <dbReference type="ARBA" id="ARBA00034773"/>
    </source>
</evidence>
<dbReference type="Pfam" id="PF04520">
    <property type="entry name" value="Senescence_reg"/>
    <property type="match status" value="1"/>
</dbReference>
<keyword evidence="3" id="KW-1185">Reference proteome</keyword>
<dbReference type="EMBL" id="JAMYWD010000012">
    <property type="protein sequence ID" value="KAJ4950856.1"/>
    <property type="molecule type" value="Genomic_DNA"/>
</dbReference>
<dbReference type="PANTHER" id="PTHR33083">
    <property type="entry name" value="EXPRESSED PROTEIN"/>
    <property type="match status" value="1"/>
</dbReference>
<evidence type="ECO:0000313" key="3">
    <source>
        <dbReference type="Proteomes" id="UP001141806"/>
    </source>
</evidence>
<dbReference type="PANTHER" id="PTHR33083:SF93">
    <property type="entry name" value="OS07G0516300 PROTEIN"/>
    <property type="match status" value="1"/>
</dbReference>
<proteinExistence type="inferred from homology"/>
<dbReference type="InterPro" id="IPR007608">
    <property type="entry name" value="Senescence_reg_S40"/>
</dbReference>
<protein>
    <submittedName>
        <fullName evidence="2">Uncharacterized protein</fullName>
    </submittedName>
</protein>
<comment type="similarity">
    <text evidence="1">Belongs to the senescence regulator S40 family.</text>
</comment>
<dbReference type="AlphaFoldDB" id="A0A9Q0GMZ8"/>
<sequence length="116" mass="13845">MVTSAPVKVPDWPKILRMDSMELMHDSDEDSAEWVPPHEYLAREYARTLKMTATSVLESREKGQRKKKTIPSLLVWFEFSRKRERDRAEEEENDFDSIPAVYKFFYFELGLKNHEM</sequence>
<dbReference type="OrthoDB" id="1917735at2759"/>
<organism evidence="2 3">
    <name type="scientific">Protea cynaroides</name>
    <dbReference type="NCBI Taxonomy" id="273540"/>
    <lineage>
        <taxon>Eukaryota</taxon>
        <taxon>Viridiplantae</taxon>
        <taxon>Streptophyta</taxon>
        <taxon>Embryophyta</taxon>
        <taxon>Tracheophyta</taxon>
        <taxon>Spermatophyta</taxon>
        <taxon>Magnoliopsida</taxon>
        <taxon>Proteales</taxon>
        <taxon>Proteaceae</taxon>
        <taxon>Protea</taxon>
    </lineage>
</organism>
<dbReference type="Proteomes" id="UP001141806">
    <property type="component" value="Unassembled WGS sequence"/>
</dbReference>
<comment type="caution">
    <text evidence="2">The sequence shown here is derived from an EMBL/GenBank/DDBJ whole genome shotgun (WGS) entry which is preliminary data.</text>
</comment>